<reference evidence="2" key="1">
    <citation type="submission" date="2022-05" db="EMBL/GenBank/DDBJ databases">
        <authorList>
            <person name="Pothier F. J."/>
        </authorList>
    </citation>
    <scope>NUCLEOTIDE SEQUENCE</scope>
    <source>
        <strain evidence="2">DAPP-PG734</strain>
    </source>
</reference>
<name>A0AAN2FDI3_ENTAG</name>
<dbReference type="InterPro" id="IPR055903">
    <property type="entry name" value="DUF7480"/>
</dbReference>
<dbReference type="Pfam" id="PF24295">
    <property type="entry name" value="DUF7480"/>
    <property type="match status" value="1"/>
</dbReference>
<dbReference type="AlphaFoldDB" id="A0AAN2FDI3"/>
<evidence type="ECO:0000259" key="1">
    <source>
        <dbReference type="Pfam" id="PF24295"/>
    </source>
</evidence>
<dbReference type="Proteomes" id="UP001158961">
    <property type="component" value="Chromosome"/>
</dbReference>
<feature type="domain" description="DUF7480" evidence="1">
    <location>
        <begin position="27"/>
        <end position="124"/>
    </location>
</feature>
<sequence length="136" mass="15128">MMKSISVFVPVLFLTSCHINDTRPENHRANVSVVGDGICVTLPDIENESISLLSINEIGNTENLVEKKFVIGDAPKLFLNKCLSNFGFAFEPGKSYVFSINSIRIKEDHTTENGNSYSVTFSVWVDKGELKVKDIN</sequence>
<evidence type="ECO:0000313" key="3">
    <source>
        <dbReference type="Proteomes" id="UP001158961"/>
    </source>
</evidence>
<protein>
    <recommendedName>
        <fullName evidence="1">DUF7480 domain-containing protein</fullName>
    </recommendedName>
</protein>
<dbReference type="EMBL" id="OW970315">
    <property type="protein sequence ID" value="CAH6295038.1"/>
    <property type="molecule type" value="Genomic_DNA"/>
</dbReference>
<dbReference type="NCBIfam" id="NF045617">
    <property type="entry name" value="mostly_LP"/>
    <property type="match status" value="1"/>
</dbReference>
<dbReference type="RefSeq" id="WP_152551407.1">
    <property type="nucleotide sequence ID" value="NZ_CP143414.1"/>
</dbReference>
<organism evidence="2 3">
    <name type="scientific">Enterobacter agglomerans</name>
    <name type="common">Erwinia herbicola</name>
    <name type="synonym">Pantoea agglomerans</name>
    <dbReference type="NCBI Taxonomy" id="549"/>
    <lineage>
        <taxon>Bacteria</taxon>
        <taxon>Pseudomonadati</taxon>
        <taxon>Pseudomonadota</taxon>
        <taxon>Gammaproteobacteria</taxon>
        <taxon>Enterobacterales</taxon>
        <taxon>Erwiniaceae</taxon>
        <taxon>Pantoea</taxon>
        <taxon>Pantoea agglomerans group</taxon>
    </lineage>
</organism>
<dbReference type="InterPro" id="IPR054657">
    <property type="entry name" value="T6SS_periplasmic_put"/>
</dbReference>
<dbReference type="PROSITE" id="PS51257">
    <property type="entry name" value="PROKAR_LIPOPROTEIN"/>
    <property type="match status" value="1"/>
</dbReference>
<gene>
    <name evidence="2" type="ORF">DAPPPG734_11520</name>
</gene>
<accession>A0AAN2FDI3</accession>
<evidence type="ECO:0000313" key="2">
    <source>
        <dbReference type="EMBL" id="CAH6295038.1"/>
    </source>
</evidence>
<proteinExistence type="predicted"/>